<reference evidence="2" key="1">
    <citation type="journal article" date="2019" name="Int. J. Syst. Evol. Microbiol.">
        <title>The Global Catalogue of Microorganisms (GCM) 10K type strain sequencing project: providing services to taxonomists for standard genome sequencing and annotation.</title>
        <authorList>
            <consortium name="The Broad Institute Genomics Platform"/>
            <consortium name="The Broad Institute Genome Sequencing Center for Infectious Disease"/>
            <person name="Wu L."/>
            <person name="Ma J."/>
        </authorList>
    </citation>
    <scope>NUCLEOTIDE SEQUENCE [LARGE SCALE GENOMIC DNA]</scope>
    <source>
        <strain evidence="2">NBRC 108730</strain>
    </source>
</reference>
<comment type="caution">
    <text evidence="1">The sequence shown here is derived from an EMBL/GenBank/DDBJ whole genome shotgun (WGS) entry which is preliminary data.</text>
</comment>
<dbReference type="EMBL" id="BSUZ01000001">
    <property type="protein sequence ID" value="GMA85026.1"/>
    <property type="molecule type" value="Genomic_DNA"/>
</dbReference>
<name>A0ABQ6JE22_9ACTN</name>
<protein>
    <recommendedName>
        <fullName evidence="3">Metallo-beta-lactamase domain-containing protein</fullName>
    </recommendedName>
</protein>
<evidence type="ECO:0008006" key="3">
    <source>
        <dbReference type="Google" id="ProtNLM"/>
    </source>
</evidence>
<proteinExistence type="predicted"/>
<dbReference type="InterPro" id="IPR036866">
    <property type="entry name" value="RibonucZ/Hydroxyglut_hydro"/>
</dbReference>
<evidence type="ECO:0000313" key="1">
    <source>
        <dbReference type="EMBL" id="GMA85026.1"/>
    </source>
</evidence>
<gene>
    <name evidence="1" type="ORF">GCM10025868_02760</name>
</gene>
<sequence>MGNTRGDAAAFTSLLRDVEERLFDVLPDDTWVYPGHGADTTLGAERPHLTEWRERGW</sequence>
<evidence type="ECO:0000313" key="2">
    <source>
        <dbReference type="Proteomes" id="UP001157017"/>
    </source>
</evidence>
<dbReference type="Gene3D" id="3.60.15.10">
    <property type="entry name" value="Ribonuclease Z/Hydroxyacylglutathione hydrolase-like"/>
    <property type="match status" value="1"/>
</dbReference>
<organism evidence="1 2">
    <name type="scientific">Angustibacter aerolatus</name>
    <dbReference type="NCBI Taxonomy" id="1162965"/>
    <lineage>
        <taxon>Bacteria</taxon>
        <taxon>Bacillati</taxon>
        <taxon>Actinomycetota</taxon>
        <taxon>Actinomycetes</taxon>
        <taxon>Kineosporiales</taxon>
        <taxon>Kineosporiaceae</taxon>
    </lineage>
</organism>
<dbReference type="Proteomes" id="UP001157017">
    <property type="component" value="Unassembled WGS sequence"/>
</dbReference>
<accession>A0ABQ6JE22</accession>
<dbReference type="SUPFAM" id="SSF56281">
    <property type="entry name" value="Metallo-hydrolase/oxidoreductase"/>
    <property type="match status" value="1"/>
</dbReference>
<keyword evidence="2" id="KW-1185">Reference proteome</keyword>